<proteinExistence type="predicted"/>
<evidence type="ECO:0000313" key="2">
    <source>
        <dbReference type="Proteomes" id="UP001146793"/>
    </source>
</evidence>
<evidence type="ECO:0000313" key="1">
    <source>
        <dbReference type="EMBL" id="KAJ3446671.1"/>
    </source>
</evidence>
<dbReference type="AlphaFoldDB" id="A0AAV7ZXD3"/>
<gene>
    <name evidence="1" type="ORF">M0812_07995</name>
</gene>
<name>A0AAV7ZXD3_9EUKA</name>
<dbReference type="EMBL" id="JANTQA010000019">
    <property type="protein sequence ID" value="KAJ3446671.1"/>
    <property type="molecule type" value="Genomic_DNA"/>
</dbReference>
<reference evidence="1" key="1">
    <citation type="submission" date="2022-08" db="EMBL/GenBank/DDBJ databases">
        <title>Novel sulphate-reducing endosymbionts in the free-living metamonad Anaeramoeba.</title>
        <authorList>
            <person name="Jerlstrom-Hultqvist J."/>
            <person name="Cepicka I."/>
            <person name="Gallot-Lavallee L."/>
            <person name="Salas-Leiva D."/>
            <person name="Curtis B.A."/>
            <person name="Zahonova K."/>
            <person name="Pipaliya S."/>
            <person name="Dacks J."/>
            <person name="Roger A.J."/>
        </authorList>
    </citation>
    <scope>NUCLEOTIDE SEQUENCE</scope>
    <source>
        <strain evidence="1">Busselton2</strain>
    </source>
</reference>
<sequence>MSTTRTTKSRIRTKNQERLEILLKNYPKSTTGMTLVMLKLINTPKKVLVSKTVLKKNFDSEFTLDDLVLFMIKKFNLFYDPETKEGDDKFYIFRFYKAQKIDHLLELSETNEFLEKIPQISQSLLFLLQNSPNLVKGIEAKHLENDYKIPMQVFIEKESLRRFCKDQKCKDPKNQVKKIFRAFAFFFQARYNLVNRTKKNRIYLIFGRNYIDKSGNDNIKNWSLLDTHQKKSSSVNNWNVNQNDNYHYAGQGPDSGIVLKSVSGVNSKFSTSRSNENIDLNYQTSTNKRIVNPIQKKRNINSTNYFRTIKCGKDKERKRNQITLTKERETMQTLIQSELMYYSTTQIPNNISLTTINSQSFPSLKQPSRLPSPCSSSVGSRLVLSKNSDSYKENLKYKSESELEGELVTLLISLSERKF</sequence>
<accession>A0AAV7ZXD3</accession>
<dbReference type="Proteomes" id="UP001146793">
    <property type="component" value="Unassembled WGS sequence"/>
</dbReference>
<organism evidence="1 2">
    <name type="scientific">Anaeramoeba flamelloides</name>
    <dbReference type="NCBI Taxonomy" id="1746091"/>
    <lineage>
        <taxon>Eukaryota</taxon>
        <taxon>Metamonada</taxon>
        <taxon>Anaeramoebidae</taxon>
        <taxon>Anaeramoeba</taxon>
    </lineage>
</organism>
<comment type="caution">
    <text evidence="1">The sequence shown here is derived from an EMBL/GenBank/DDBJ whole genome shotgun (WGS) entry which is preliminary data.</text>
</comment>
<protein>
    <submittedName>
        <fullName evidence="1">Uncharacterized protein</fullName>
    </submittedName>
</protein>